<proteinExistence type="inferred from homology"/>
<evidence type="ECO:0000256" key="7">
    <source>
        <dbReference type="ARBA" id="ARBA00023136"/>
    </source>
</evidence>
<keyword evidence="12" id="KW-1185">Reference proteome</keyword>
<feature type="transmembrane region" description="Helical" evidence="10">
    <location>
        <begin position="71"/>
        <end position="91"/>
    </location>
</feature>
<dbReference type="GO" id="GO:0045047">
    <property type="term" value="P:protein targeting to ER"/>
    <property type="evidence" value="ECO:0007669"/>
    <property type="project" value="TreeGrafter"/>
</dbReference>
<comment type="function">
    <text evidence="8">Component of the signal peptidase complex (SPC) which catalyzes the cleavage of N-terminal signal sequences from nascent proteins as they are translocated into the lumen of the endoplasmic reticulum. Enhances the enzymatic activity of SPC and facilitates the interactions between different components of the translocation site.</text>
</comment>
<feature type="transmembrane region" description="Helical" evidence="10">
    <location>
        <begin position="41"/>
        <end position="59"/>
    </location>
</feature>
<evidence type="ECO:0000256" key="1">
    <source>
        <dbReference type="ARBA" id="ARBA00004477"/>
    </source>
</evidence>
<gene>
    <name evidence="11" type="ORF">KVT40_005301</name>
</gene>
<evidence type="ECO:0000256" key="3">
    <source>
        <dbReference type="ARBA" id="ARBA00017057"/>
    </source>
</evidence>
<evidence type="ECO:0000313" key="12">
    <source>
        <dbReference type="Proteomes" id="UP000809789"/>
    </source>
</evidence>
<dbReference type="PANTHER" id="PTHR13085">
    <property type="entry name" value="MICROSOMAL SIGNAL PEPTIDASE 25 KDA SUBUNIT"/>
    <property type="match status" value="1"/>
</dbReference>
<dbReference type="GO" id="GO:0006465">
    <property type="term" value="P:signal peptide processing"/>
    <property type="evidence" value="ECO:0007669"/>
    <property type="project" value="InterPro"/>
</dbReference>
<reference evidence="11" key="1">
    <citation type="submission" date="2021-07" db="EMBL/GenBank/DDBJ databases">
        <title>Elsinoe batatas strain:CRI-CJ2 Genome sequencing and assembly.</title>
        <authorList>
            <person name="Huang L."/>
        </authorList>
    </citation>
    <scope>NUCLEOTIDE SEQUENCE</scope>
    <source>
        <strain evidence="11">CRI-CJ2</strain>
    </source>
</reference>
<dbReference type="GO" id="GO:0005787">
    <property type="term" value="C:signal peptidase complex"/>
    <property type="evidence" value="ECO:0007669"/>
    <property type="project" value="InterPro"/>
</dbReference>
<name>A0A8K0PE37_9PEZI</name>
<keyword evidence="4 10" id="KW-0812">Transmembrane</keyword>
<comment type="subcellular location">
    <subcellularLocation>
        <location evidence="1">Endoplasmic reticulum membrane</location>
        <topology evidence="1">Multi-pass membrane protein</topology>
    </subcellularLocation>
</comment>
<keyword evidence="7 10" id="KW-0472">Membrane</keyword>
<dbReference type="PANTHER" id="PTHR13085:SF0">
    <property type="entry name" value="SIGNAL PEPTIDASE COMPLEX SUBUNIT 2"/>
    <property type="match status" value="1"/>
</dbReference>
<sequence>MAESSKISPYNLADCKNTTDDALQNYLNGLKFQQSHYYTDVKLGLGYAALVTCAITFAYDYKLGFEATKYWTAATVVAYFLLDGAFTYWLWFVEKDIIYTGDAKGREIIISSWTRKLDPNYRLKIRSAATAGSKEWQESEVSAPFSNWFTADGVFVPQPFQQWLASSVSFVGEADPKNASAAKGSADVGSSTGISVASEKKRKS</sequence>
<evidence type="ECO:0000256" key="6">
    <source>
        <dbReference type="ARBA" id="ARBA00022989"/>
    </source>
</evidence>
<feature type="region of interest" description="Disordered" evidence="9">
    <location>
        <begin position="177"/>
        <end position="204"/>
    </location>
</feature>
<evidence type="ECO:0000256" key="10">
    <source>
        <dbReference type="SAM" id="Phobius"/>
    </source>
</evidence>
<dbReference type="AlphaFoldDB" id="A0A8K0PE37"/>
<dbReference type="Proteomes" id="UP000809789">
    <property type="component" value="Unassembled WGS sequence"/>
</dbReference>
<dbReference type="EMBL" id="JAESVG020000006">
    <property type="protein sequence ID" value="KAG8626356.1"/>
    <property type="molecule type" value="Genomic_DNA"/>
</dbReference>
<organism evidence="11 12">
    <name type="scientific">Elsinoe batatas</name>
    <dbReference type="NCBI Taxonomy" id="2601811"/>
    <lineage>
        <taxon>Eukaryota</taxon>
        <taxon>Fungi</taxon>
        <taxon>Dikarya</taxon>
        <taxon>Ascomycota</taxon>
        <taxon>Pezizomycotina</taxon>
        <taxon>Dothideomycetes</taxon>
        <taxon>Dothideomycetidae</taxon>
        <taxon>Myriangiales</taxon>
        <taxon>Elsinoaceae</taxon>
        <taxon>Elsinoe</taxon>
    </lineage>
</organism>
<evidence type="ECO:0000256" key="2">
    <source>
        <dbReference type="ARBA" id="ARBA00007324"/>
    </source>
</evidence>
<accession>A0A8K0PE37</accession>
<comment type="caution">
    <text evidence="11">The sequence shown here is derived from an EMBL/GenBank/DDBJ whole genome shotgun (WGS) entry which is preliminary data.</text>
</comment>
<dbReference type="Pfam" id="PF06703">
    <property type="entry name" value="SPC25"/>
    <property type="match status" value="1"/>
</dbReference>
<evidence type="ECO:0000256" key="4">
    <source>
        <dbReference type="ARBA" id="ARBA00022692"/>
    </source>
</evidence>
<keyword evidence="6 10" id="KW-1133">Transmembrane helix</keyword>
<comment type="similarity">
    <text evidence="2">Belongs to the SPCS2 family.</text>
</comment>
<dbReference type="InterPro" id="IPR009582">
    <property type="entry name" value="Spc2/SPCS2"/>
</dbReference>
<evidence type="ECO:0000256" key="8">
    <source>
        <dbReference type="ARBA" id="ARBA00045608"/>
    </source>
</evidence>
<dbReference type="OrthoDB" id="29558at2759"/>
<evidence type="ECO:0000313" key="11">
    <source>
        <dbReference type="EMBL" id="KAG8626356.1"/>
    </source>
</evidence>
<evidence type="ECO:0000256" key="9">
    <source>
        <dbReference type="SAM" id="MobiDB-lite"/>
    </source>
</evidence>
<evidence type="ECO:0000256" key="5">
    <source>
        <dbReference type="ARBA" id="ARBA00022824"/>
    </source>
</evidence>
<protein>
    <recommendedName>
        <fullName evidence="3">Signal peptidase complex subunit 2</fullName>
    </recommendedName>
</protein>
<keyword evidence="5" id="KW-0256">Endoplasmic reticulum</keyword>